<dbReference type="PANTHER" id="PTHR39431">
    <property type="entry name" value="FRPA/C-RELATED PROTEIN"/>
    <property type="match status" value="1"/>
</dbReference>
<evidence type="ECO:0000256" key="2">
    <source>
        <dbReference type="ARBA" id="ARBA00022656"/>
    </source>
</evidence>
<dbReference type="PRINTS" id="PR00313">
    <property type="entry name" value="CABNDNGRPT"/>
</dbReference>
<keyword evidence="3" id="KW-0677">Repeat</keyword>
<sequence>MPNASDTVSNVATSVADAVTKGTWGAGGGTRVFGPGDASAIATYLGQISQGDYREAFSTALSYSAGIAAGELVGGFLIGLGVGGPVGAVVGAIAGAAIGLGLDQTEVVKDIGRAWYDKIRESNQELPPWDEASKHLPDINKQREKLKENLPYSDGVWNPALGQWEDFKKLTKPNEFPDFSKPAQAVSPIIIDLDGDGVETVSRGQGTYFDLNNNRFAEKTGWVGADDALLVLDRNGNGLIDNGGELFGSETLLANGKKAANGFDALAELDSNKDGKLDSQDEAWSKLKLWQDKNGDGVSSADELKTLAETGLTSLNLQYATQNKTDAAGNQHKQTSQAQWQDGRITDAVDVWFAVNHADSKDLGAKALPDELLKLPNARGFGDLPDLRQAMLNDKELRGLVEQYVGATTPEARKALLLPMIYQWAGVTNVDPNSRDPSKVYGHVMDARQLVALEKLVGEGYIGTWCWGEHDPNPHGVAAPLLKSEFDKFASYVEAQLQAQTEFKSVMDQVSLRYDADRKQFGIDWSVVNVFIQDLATQGKLKQLDRFNEMLGHLGNYTSSLRDSYRENLNALMPSLPFEASEVLQHKVLLGDGADDTLNGGNGDDKIFGAGGNDVLNGGAGNDLLEGGDGDDVLNGGAGADTMRGGAGNDALVTDWWAWGNTFEGGAGNDTMVGSYAKDVYVFNLGDGQDQITDNAQSYRDYADSDANFRDELRFGAGIRPE</sequence>
<dbReference type="SUPFAM" id="SSF51120">
    <property type="entry name" value="beta-Roll"/>
    <property type="match status" value="2"/>
</dbReference>
<proteinExistence type="predicted"/>
<organism evidence="6 7">
    <name type="scientific">Chromobacterium vaccinii</name>
    <dbReference type="NCBI Taxonomy" id="1108595"/>
    <lineage>
        <taxon>Bacteria</taxon>
        <taxon>Pseudomonadati</taxon>
        <taxon>Pseudomonadota</taxon>
        <taxon>Betaproteobacteria</taxon>
        <taxon>Neisseriales</taxon>
        <taxon>Chromobacteriaceae</taxon>
        <taxon>Chromobacterium</taxon>
    </lineage>
</organism>
<dbReference type="InterPro" id="IPR018511">
    <property type="entry name" value="Hemolysin-typ_Ca-bd_CS"/>
</dbReference>
<comment type="subcellular location">
    <subcellularLocation>
        <location evidence="1">Membrane</location>
    </subcellularLocation>
</comment>
<dbReference type="Proteomes" id="UP001455709">
    <property type="component" value="Unassembled WGS sequence"/>
</dbReference>
<evidence type="ECO:0000256" key="4">
    <source>
        <dbReference type="ARBA" id="ARBA00023026"/>
    </source>
</evidence>
<evidence type="ECO:0000313" key="6">
    <source>
        <dbReference type="EMBL" id="MEO2217517.1"/>
    </source>
</evidence>
<evidence type="ECO:0000313" key="7">
    <source>
        <dbReference type="Proteomes" id="UP001455709"/>
    </source>
</evidence>
<protein>
    <submittedName>
        <fullName evidence="6">Calcium-binding protein</fullName>
    </submittedName>
</protein>
<comment type="caution">
    <text evidence="6">The sequence shown here is derived from an EMBL/GenBank/DDBJ whole genome shotgun (WGS) entry which is preliminary data.</text>
</comment>
<keyword evidence="7" id="KW-1185">Reference proteome</keyword>
<keyword evidence="2" id="KW-0800">Toxin</keyword>
<dbReference type="Pfam" id="PF00353">
    <property type="entry name" value="HemolysinCabind"/>
    <property type="match status" value="2"/>
</dbReference>
<evidence type="ECO:0000256" key="5">
    <source>
        <dbReference type="ARBA" id="ARBA00023136"/>
    </source>
</evidence>
<keyword evidence="4" id="KW-0843">Virulence</keyword>
<evidence type="ECO:0000256" key="1">
    <source>
        <dbReference type="ARBA" id="ARBA00004370"/>
    </source>
</evidence>
<dbReference type="EMBL" id="JBDOJC010000001">
    <property type="protein sequence ID" value="MEO2217517.1"/>
    <property type="molecule type" value="Genomic_DNA"/>
</dbReference>
<dbReference type="InterPro" id="IPR003995">
    <property type="entry name" value="RTX_toxin_determinant-A"/>
</dbReference>
<feature type="non-terminal residue" evidence="6">
    <location>
        <position position="722"/>
    </location>
</feature>
<dbReference type="RefSeq" id="WP_347370676.1">
    <property type="nucleotide sequence ID" value="NZ_JBDOJC010000001.1"/>
</dbReference>
<dbReference type="PROSITE" id="PS00330">
    <property type="entry name" value="HEMOLYSIN_CALCIUM"/>
    <property type="match status" value="2"/>
</dbReference>
<evidence type="ECO:0000256" key="3">
    <source>
        <dbReference type="ARBA" id="ARBA00022737"/>
    </source>
</evidence>
<accession>A0ABV0FBR3</accession>
<reference evidence="6 7" key="1">
    <citation type="submission" date="2024-05" db="EMBL/GenBank/DDBJ databases">
        <authorList>
            <person name="De Oliveira J.P."/>
            <person name="Noriler S.A."/>
            <person name="De Oliveira A.G."/>
            <person name="Sipoli D.S."/>
        </authorList>
    </citation>
    <scope>NUCLEOTIDE SEQUENCE [LARGE SCALE GENOMIC DNA]</scope>
    <source>
        <strain evidence="6 7">LABIM189</strain>
    </source>
</reference>
<dbReference type="Gene3D" id="2.150.10.10">
    <property type="entry name" value="Serralysin-like metalloprotease, C-terminal"/>
    <property type="match status" value="1"/>
</dbReference>
<gene>
    <name evidence="6" type="ORF">ABGV49_10665</name>
</gene>
<dbReference type="PANTHER" id="PTHR39431:SF1">
    <property type="entry name" value="FRPA_C-RELATED PROTEIN"/>
    <property type="match status" value="1"/>
</dbReference>
<dbReference type="InterPro" id="IPR011049">
    <property type="entry name" value="Serralysin-like_metalloprot_C"/>
</dbReference>
<keyword evidence="5" id="KW-0472">Membrane</keyword>
<dbReference type="PRINTS" id="PR01488">
    <property type="entry name" value="RTXTOXINA"/>
</dbReference>
<name>A0ABV0FBR3_9NEIS</name>
<dbReference type="InterPro" id="IPR001343">
    <property type="entry name" value="Hemolysn_Ca-bd"/>
</dbReference>